<keyword evidence="5" id="KW-0418">Kinase</keyword>
<dbReference type="PROSITE" id="PS00108">
    <property type="entry name" value="PROTEIN_KINASE_ST"/>
    <property type="match status" value="1"/>
</dbReference>
<dbReference type="InterPro" id="IPR050660">
    <property type="entry name" value="NEK_Ser/Thr_kinase"/>
</dbReference>
<reference evidence="11 12" key="1">
    <citation type="submission" date="2017-03" db="EMBL/GenBank/DDBJ databases">
        <title>Genomes of endolithic fungi from Antarctica.</title>
        <authorList>
            <person name="Coleine C."/>
            <person name="Masonjones S."/>
            <person name="Stajich J.E."/>
        </authorList>
    </citation>
    <scope>NUCLEOTIDE SEQUENCE [LARGE SCALE GENOMIC DNA]</scope>
    <source>
        <strain evidence="11 12">CCFEE 5311</strain>
    </source>
</reference>
<evidence type="ECO:0000313" key="11">
    <source>
        <dbReference type="EMBL" id="TKA35647.1"/>
    </source>
</evidence>
<comment type="catalytic activity">
    <reaction evidence="7">
        <text>L-threonyl-[protein] + ATP = O-phospho-L-threonyl-[protein] + ADP + H(+)</text>
        <dbReference type="Rhea" id="RHEA:46608"/>
        <dbReference type="Rhea" id="RHEA-COMP:11060"/>
        <dbReference type="Rhea" id="RHEA-COMP:11605"/>
        <dbReference type="ChEBI" id="CHEBI:15378"/>
        <dbReference type="ChEBI" id="CHEBI:30013"/>
        <dbReference type="ChEBI" id="CHEBI:30616"/>
        <dbReference type="ChEBI" id="CHEBI:61977"/>
        <dbReference type="ChEBI" id="CHEBI:456216"/>
        <dbReference type="EC" id="2.7.11.1"/>
    </reaction>
</comment>
<evidence type="ECO:0000256" key="3">
    <source>
        <dbReference type="ARBA" id="ARBA00022679"/>
    </source>
</evidence>
<dbReference type="GO" id="GO:0005634">
    <property type="term" value="C:nucleus"/>
    <property type="evidence" value="ECO:0007669"/>
    <property type="project" value="TreeGrafter"/>
</dbReference>
<gene>
    <name evidence="11" type="ORF">B0A54_12615</name>
</gene>
<dbReference type="GO" id="GO:0004674">
    <property type="term" value="F:protein serine/threonine kinase activity"/>
    <property type="evidence" value="ECO:0007669"/>
    <property type="project" value="UniProtKB-KW"/>
</dbReference>
<sequence length="467" mass="51810">MDSMEHMGFWPEFQWLRDTGKDCYVQPRYSMLRKEPIIFTAVRAVRAAAKEAGNHTAMDYGRHPIGFPQPLPGWGSQAGYFPAGQPGYANAQRPYEHHSAFGGRLAGLIPRRYSAPAMGHGRQAFPGQGMLNAQAPLVGRGAAGRDPMGPVKKQVGRVDEGHGHGFREKGSKGSSVPGYKKIKSLTPGGMSEAVSLVSHVKTGIKRVEKIVRYDKDKKRRAIAELQTLGRVTRSANLNRIFEHWWDDTRSSVSFILEYCDQGSLSSMIDDMLERRRSFSEDFAWHTMIGVAKGLAFMHSGIGDPAHEPPVPGWNAIFHLDLKPCNIFFSSSGQRGRYPRVVIGDFGCSVSANDIGLGKEHPHRQPYGTPVWYPPEGHAKTRYGAETDIWQCGAIISVMCRRAKEPRHRHLESSDACGHGFGKSLSKTGSLVQRCCHRDYRRRPAANVIFKDSVSIAGRKGLDASSWR</sequence>
<comment type="caution">
    <text evidence="11">The sequence shown here is derived from an EMBL/GenBank/DDBJ whole genome shotgun (WGS) entry which is preliminary data.</text>
</comment>
<keyword evidence="3" id="KW-0808">Transferase</keyword>
<dbReference type="PANTHER" id="PTHR43671">
    <property type="entry name" value="SERINE/THREONINE-PROTEIN KINASE NEK"/>
    <property type="match status" value="1"/>
</dbReference>
<dbReference type="Proteomes" id="UP000310066">
    <property type="component" value="Unassembled WGS sequence"/>
</dbReference>
<dbReference type="InterPro" id="IPR011009">
    <property type="entry name" value="Kinase-like_dom_sf"/>
</dbReference>
<dbReference type="EC" id="2.7.11.1" evidence="1"/>
<keyword evidence="6" id="KW-0067">ATP-binding</keyword>
<dbReference type="InterPro" id="IPR000719">
    <property type="entry name" value="Prot_kinase_dom"/>
</dbReference>
<keyword evidence="4" id="KW-0547">Nucleotide-binding</keyword>
<dbReference type="PROSITE" id="PS50011">
    <property type="entry name" value="PROTEIN_KINASE_DOM"/>
    <property type="match status" value="1"/>
</dbReference>
<dbReference type="Gene3D" id="3.30.200.20">
    <property type="entry name" value="Phosphorylase Kinase, domain 1"/>
    <property type="match status" value="1"/>
</dbReference>
<evidence type="ECO:0000256" key="1">
    <source>
        <dbReference type="ARBA" id="ARBA00012513"/>
    </source>
</evidence>
<dbReference type="Gene3D" id="1.10.510.10">
    <property type="entry name" value="Transferase(Phosphotransferase) domain 1"/>
    <property type="match status" value="1"/>
</dbReference>
<evidence type="ECO:0000256" key="5">
    <source>
        <dbReference type="ARBA" id="ARBA00022777"/>
    </source>
</evidence>
<feature type="region of interest" description="Disordered" evidence="9">
    <location>
        <begin position="156"/>
        <end position="179"/>
    </location>
</feature>
<dbReference type="OrthoDB" id="310217at2759"/>
<evidence type="ECO:0000256" key="4">
    <source>
        <dbReference type="ARBA" id="ARBA00022741"/>
    </source>
</evidence>
<organism evidence="11 12">
    <name type="scientific">Friedmanniomyces endolithicus</name>
    <dbReference type="NCBI Taxonomy" id="329885"/>
    <lineage>
        <taxon>Eukaryota</taxon>
        <taxon>Fungi</taxon>
        <taxon>Dikarya</taxon>
        <taxon>Ascomycota</taxon>
        <taxon>Pezizomycotina</taxon>
        <taxon>Dothideomycetes</taxon>
        <taxon>Dothideomycetidae</taxon>
        <taxon>Mycosphaerellales</taxon>
        <taxon>Teratosphaeriaceae</taxon>
        <taxon>Friedmanniomyces</taxon>
    </lineage>
</organism>
<evidence type="ECO:0000259" key="10">
    <source>
        <dbReference type="PROSITE" id="PS50011"/>
    </source>
</evidence>
<dbReference type="Pfam" id="PF00069">
    <property type="entry name" value="Pkinase"/>
    <property type="match status" value="1"/>
</dbReference>
<dbReference type="CDD" id="cd00180">
    <property type="entry name" value="PKc"/>
    <property type="match status" value="1"/>
</dbReference>
<dbReference type="SMART" id="SM00220">
    <property type="entry name" value="S_TKc"/>
    <property type="match status" value="1"/>
</dbReference>
<evidence type="ECO:0000256" key="6">
    <source>
        <dbReference type="ARBA" id="ARBA00022840"/>
    </source>
</evidence>
<dbReference type="PANTHER" id="PTHR43671:SF98">
    <property type="entry name" value="SERINE_THREONINE-PROTEIN KINASE NEK11"/>
    <property type="match status" value="1"/>
</dbReference>
<feature type="domain" description="Protein kinase" evidence="10">
    <location>
        <begin position="179"/>
        <end position="455"/>
    </location>
</feature>
<evidence type="ECO:0000256" key="2">
    <source>
        <dbReference type="ARBA" id="ARBA00022527"/>
    </source>
</evidence>
<evidence type="ECO:0000313" key="12">
    <source>
        <dbReference type="Proteomes" id="UP000310066"/>
    </source>
</evidence>
<name>A0A4U0UJI8_9PEZI</name>
<dbReference type="STRING" id="329885.A0A4U0UJI8"/>
<feature type="compositionally biased region" description="Basic and acidic residues" evidence="9">
    <location>
        <begin position="156"/>
        <end position="171"/>
    </location>
</feature>
<dbReference type="GO" id="GO:0005524">
    <property type="term" value="F:ATP binding"/>
    <property type="evidence" value="ECO:0007669"/>
    <property type="project" value="UniProtKB-KW"/>
</dbReference>
<evidence type="ECO:0000256" key="8">
    <source>
        <dbReference type="ARBA" id="ARBA00048679"/>
    </source>
</evidence>
<dbReference type="EMBL" id="NAJP01000067">
    <property type="protein sequence ID" value="TKA35647.1"/>
    <property type="molecule type" value="Genomic_DNA"/>
</dbReference>
<evidence type="ECO:0000256" key="9">
    <source>
        <dbReference type="SAM" id="MobiDB-lite"/>
    </source>
</evidence>
<dbReference type="SUPFAM" id="SSF56112">
    <property type="entry name" value="Protein kinase-like (PK-like)"/>
    <property type="match status" value="1"/>
</dbReference>
<dbReference type="InterPro" id="IPR008271">
    <property type="entry name" value="Ser/Thr_kinase_AS"/>
</dbReference>
<proteinExistence type="predicted"/>
<protein>
    <recommendedName>
        <fullName evidence="1">non-specific serine/threonine protein kinase</fullName>
        <ecNumber evidence="1">2.7.11.1</ecNumber>
    </recommendedName>
</protein>
<keyword evidence="2" id="KW-0723">Serine/threonine-protein kinase</keyword>
<evidence type="ECO:0000256" key="7">
    <source>
        <dbReference type="ARBA" id="ARBA00047899"/>
    </source>
</evidence>
<dbReference type="AlphaFoldDB" id="A0A4U0UJI8"/>
<accession>A0A4U0UJI8</accession>
<comment type="catalytic activity">
    <reaction evidence="8">
        <text>L-seryl-[protein] + ATP = O-phospho-L-seryl-[protein] + ADP + H(+)</text>
        <dbReference type="Rhea" id="RHEA:17989"/>
        <dbReference type="Rhea" id="RHEA-COMP:9863"/>
        <dbReference type="Rhea" id="RHEA-COMP:11604"/>
        <dbReference type="ChEBI" id="CHEBI:15378"/>
        <dbReference type="ChEBI" id="CHEBI:29999"/>
        <dbReference type="ChEBI" id="CHEBI:30616"/>
        <dbReference type="ChEBI" id="CHEBI:83421"/>
        <dbReference type="ChEBI" id="CHEBI:456216"/>
        <dbReference type="EC" id="2.7.11.1"/>
    </reaction>
</comment>